<proteinExistence type="predicted"/>
<evidence type="ECO:0000313" key="2">
    <source>
        <dbReference type="Proteomes" id="UP000829398"/>
    </source>
</evidence>
<reference evidence="2" key="1">
    <citation type="journal article" date="2023" name="Hortic. Res.">
        <title>A chromosome-level phased genome enabling allele-level studies in sweet orange: a case study on citrus Huanglongbing tolerance.</title>
        <authorList>
            <person name="Wu B."/>
            <person name="Yu Q."/>
            <person name="Deng Z."/>
            <person name="Duan Y."/>
            <person name="Luo F."/>
            <person name="Gmitter F. Jr."/>
        </authorList>
    </citation>
    <scope>NUCLEOTIDE SEQUENCE [LARGE SCALE GENOMIC DNA]</scope>
    <source>
        <strain evidence="2">cv. Valencia</strain>
    </source>
</reference>
<sequence length="503" mass="56213">MSDSPAPSSNSDPGSISAVDQTGGRSRRSTDGSQTLLSESRHWRDVFWLGIFVIHLIGLGFLLSVLGLNRFKKTDRFNISRYTNQKVETKGELTEDYWPIYAVAGGVGALLGWMWLLLLGSPANQMLKISVHILTTYLAVISVLCFWCDQFFWGVAFAIAAALQFLYVISVIDRLSFTMLVLQKAVKMVWSLPEVKRVAYVFMAVMLLWMGIWSFGTAGVVASDMDDGGRWWLLLVLSVSLFWTGAVLCNTVHVIVSGMVFLVLIHDGRDSVSMPHNPLVKSLRYAVTTSLGSICYGSLFTAAIRTLRWEIRGIRSKIGNNECLLCCVDFLFHLVETLVRFFNKYAYVQIAVYGKGFNRSARDAWELFQSTGVEALVAYDCSGAVLLMGTIVGGLITGTCAGAWTYTKWHDRVVMVGSTAMLMGMVLLYLLQVGLAMVVVESAVTSIYICYAEDPLLIHRWDAEFFNQMSETLHQRLQYRSARAREVLTNNRFDSHTQESLSV</sequence>
<protein>
    <submittedName>
        <fullName evidence="1">Plasma-membrane choline transporter family protein</fullName>
    </submittedName>
</protein>
<dbReference type="Proteomes" id="UP000829398">
    <property type="component" value="Chromosome 4"/>
</dbReference>
<gene>
    <name evidence="1" type="ORF">KPL71_012865</name>
</gene>
<dbReference type="EMBL" id="CM039173">
    <property type="protein sequence ID" value="KAH9771922.1"/>
    <property type="molecule type" value="Genomic_DNA"/>
</dbReference>
<keyword evidence="2" id="KW-1185">Reference proteome</keyword>
<name>A0ACB8LF52_CITSI</name>
<accession>A0ACB8LF52</accession>
<comment type="caution">
    <text evidence="1">The sequence shown here is derived from an EMBL/GenBank/DDBJ whole genome shotgun (WGS) entry which is preliminary data.</text>
</comment>
<evidence type="ECO:0000313" key="1">
    <source>
        <dbReference type="EMBL" id="KAH9771922.1"/>
    </source>
</evidence>
<organism evidence="1 2">
    <name type="scientific">Citrus sinensis</name>
    <name type="common">Sweet orange</name>
    <name type="synonym">Citrus aurantium var. sinensis</name>
    <dbReference type="NCBI Taxonomy" id="2711"/>
    <lineage>
        <taxon>Eukaryota</taxon>
        <taxon>Viridiplantae</taxon>
        <taxon>Streptophyta</taxon>
        <taxon>Embryophyta</taxon>
        <taxon>Tracheophyta</taxon>
        <taxon>Spermatophyta</taxon>
        <taxon>Magnoliopsida</taxon>
        <taxon>eudicotyledons</taxon>
        <taxon>Gunneridae</taxon>
        <taxon>Pentapetalae</taxon>
        <taxon>rosids</taxon>
        <taxon>malvids</taxon>
        <taxon>Sapindales</taxon>
        <taxon>Rutaceae</taxon>
        <taxon>Aurantioideae</taxon>
        <taxon>Citrus</taxon>
    </lineage>
</organism>